<comment type="pathway">
    <text evidence="1">Bacterial outer membrane biogenesis; LPS O-antigen biosynthesis.</text>
</comment>
<feature type="domain" description="NAD-dependent epimerase/dehydratase" evidence="3">
    <location>
        <begin position="6"/>
        <end position="251"/>
    </location>
</feature>
<comment type="caution">
    <text evidence="4">The sequence shown here is derived from an EMBL/GenBank/DDBJ whole genome shotgun (WGS) entry which is preliminary data.</text>
</comment>
<evidence type="ECO:0000313" key="5">
    <source>
        <dbReference type="Proteomes" id="UP001171620"/>
    </source>
</evidence>
<dbReference type="PANTHER" id="PTHR43000">
    <property type="entry name" value="DTDP-D-GLUCOSE 4,6-DEHYDRATASE-RELATED"/>
    <property type="match status" value="1"/>
</dbReference>
<reference evidence="4" key="1">
    <citation type="submission" date="2023-07" db="EMBL/GenBank/DDBJ databases">
        <title>A collection of bacterial strains from the Burkholderia cepacia Research Laboratory and Repository.</title>
        <authorList>
            <person name="Lipuma J."/>
            <person name="Spilker T."/>
            <person name="Caverly L."/>
        </authorList>
    </citation>
    <scope>NUCLEOTIDE SEQUENCE</scope>
    <source>
        <strain evidence="4">AU44268</strain>
    </source>
</reference>
<protein>
    <submittedName>
        <fullName evidence="4">NAD(P)-dependent oxidoreductase</fullName>
    </submittedName>
</protein>
<accession>A0AAW7TFE0</accession>
<evidence type="ECO:0000313" key="4">
    <source>
        <dbReference type="EMBL" id="MDN7799518.1"/>
    </source>
</evidence>
<organism evidence="4 5">
    <name type="scientific">Burkholderia vietnamiensis</name>
    <dbReference type="NCBI Taxonomy" id="60552"/>
    <lineage>
        <taxon>Bacteria</taxon>
        <taxon>Pseudomonadati</taxon>
        <taxon>Pseudomonadota</taxon>
        <taxon>Betaproteobacteria</taxon>
        <taxon>Burkholderiales</taxon>
        <taxon>Burkholderiaceae</taxon>
        <taxon>Burkholderia</taxon>
        <taxon>Burkholderia cepacia complex</taxon>
    </lineage>
</organism>
<evidence type="ECO:0000259" key="3">
    <source>
        <dbReference type="Pfam" id="PF01370"/>
    </source>
</evidence>
<proteinExistence type="inferred from homology"/>
<dbReference type="InterPro" id="IPR001509">
    <property type="entry name" value="Epimerase_deHydtase"/>
</dbReference>
<dbReference type="InterPro" id="IPR036291">
    <property type="entry name" value="NAD(P)-bd_dom_sf"/>
</dbReference>
<comment type="similarity">
    <text evidence="2">Belongs to the NAD(P)-dependent epimerase/dehydratase family.</text>
</comment>
<dbReference type="AlphaFoldDB" id="A0AAW7TFE0"/>
<dbReference type="SUPFAM" id="SSF51735">
    <property type="entry name" value="NAD(P)-binding Rossmann-fold domains"/>
    <property type="match status" value="1"/>
</dbReference>
<sequence length="331" mass="36629">MNIFFSGGTGFFGKAVLRYLTTLDGRAREALVSQMTVLSRDPDRFLGQHPEFAALPWLTFHRGDIEAPESLPREADFTHVLHAAADSTNVGHLDPWRRHEQITLGTKNMLQFAADRGIRRFLLTSSGGVYGAQPADLDTIPETYHGMPDPLHAANAYGVAKRQAEHLCALYADRYGIEPVVARCFAFVGEDLPLDVHFAIGNFIRDALFRDEIVINGDGSPVRSYMDQAELARWLLAILRNGMAGRAYNVGGHEPVTLLEAARLVSRVLGNDKPVRVLHRAGGDNPIRNRYLPDLSRAESELRLVNEIDLADALRRAGHGIRSRIGAGRAY</sequence>
<dbReference type="EMBL" id="JAUJRV010000048">
    <property type="protein sequence ID" value="MDN7799518.1"/>
    <property type="molecule type" value="Genomic_DNA"/>
</dbReference>
<dbReference type="Pfam" id="PF01370">
    <property type="entry name" value="Epimerase"/>
    <property type="match status" value="1"/>
</dbReference>
<dbReference type="Proteomes" id="UP001171620">
    <property type="component" value="Unassembled WGS sequence"/>
</dbReference>
<name>A0AAW7TFE0_BURVI</name>
<evidence type="ECO:0000256" key="1">
    <source>
        <dbReference type="ARBA" id="ARBA00005125"/>
    </source>
</evidence>
<dbReference type="RefSeq" id="WP_212173302.1">
    <property type="nucleotide sequence ID" value="NZ_JAGSWK010000017.1"/>
</dbReference>
<evidence type="ECO:0000256" key="2">
    <source>
        <dbReference type="ARBA" id="ARBA00007637"/>
    </source>
</evidence>
<dbReference type="Gene3D" id="3.40.50.720">
    <property type="entry name" value="NAD(P)-binding Rossmann-like Domain"/>
    <property type="match status" value="1"/>
</dbReference>
<gene>
    <name evidence="4" type="ORF">QZM33_31780</name>
</gene>